<evidence type="ECO:0000256" key="2">
    <source>
        <dbReference type="ARBA" id="ARBA00009446"/>
    </source>
</evidence>
<evidence type="ECO:0000256" key="10">
    <source>
        <dbReference type="ARBA" id="ARBA00031985"/>
    </source>
</evidence>
<dbReference type="InterPro" id="IPR025589">
    <property type="entry name" value="Toprim_C_rpt"/>
</dbReference>
<evidence type="ECO:0000256" key="8">
    <source>
        <dbReference type="ARBA" id="ARBA00023235"/>
    </source>
</evidence>
<dbReference type="InterPro" id="IPR005738">
    <property type="entry name" value="TopoIII"/>
</dbReference>
<dbReference type="EMBL" id="JACNLK010000051">
    <property type="protein sequence ID" value="MBC8208737.1"/>
    <property type="molecule type" value="Genomic_DNA"/>
</dbReference>
<keyword evidence="5" id="KW-0460">Magnesium</keyword>
<dbReference type="Proteomes" id="UP000599024">
    <property type="component" value="Unassembled WGS sequence"/>
</dbReference>
<evidence type="ECO:0000256" key="7">
    <source>
        <dbReference type="ARBA" id="ARBA00023125"/>
    </source>
</evidence>
<dbReference type="InterPro" id="IPR000380">
    <property type="entry name" value="Topo_IA"/>
</dbReference>
<dbReference type="InterPro" id="IPR013825">
    <property type="entry name" value="Topo_IA_cen_sub2"/>
</dbReference>
<dbReference type="InterPro" id="IPR013826">
    <property type="entry name" value="Topo_IA_cen_sub3"/>
</dbReference>
<dbReference type="Pfam" id="PF13342">
    <property type="entry name" value="Toprim_Crpt"/>
    <property type="match status" value="2"/>
</dbReference>
<dbReference type="EC" id="5.6.2.1" evidence="3"/>
<evidence type="ECO:0000313" key="16">
    <source>
        <dbReference type="Proteomes" id="UP000599024"/>
    </source>
</evidence>
<dbReference type="AlphaFoldDB" id="A0A8J6NAB0"/>
<dbReference type="Gene3D" id="1.10.290.10">
    <property type="entry name" value="Topoisomerase I, domain 4"/>
    <property type="match status" value="1"/>
</dbReference>
<comment type="catalytic activity">
    <reaction evidence="1">
        <text>ATP-independent breakage of single-stranded DNA, followed by passage and rejoining.</text>
        <dbReference type="EC" id="5.6.2.1"/>
    </reaction>
</comment>
<dbReference type="GO" id="GO:0006265">
    <property type="term" value="P:DNA topological change"/>
    <property type="evidence" value="ECO:0007669"/>
    <property type="project" value="InterPro"/>
</dbReference>
<dbReference type="GO" id="GO:0006281">
    <property type="term" value="P:DNA repair"/>
    <property type="evidence" value="ECO:0007669"/>
    <property type="project" value="TreeGrafter"/>
</dbReference>
<evidence type="ECO:0000313" key="15">
    <source>
        <dbReference type="EMBL" id="MBC8208737.1"/>
    </source>
</evidence>
<dbReference type="PRINTS" id="PR00417">
    <property type="entry name" value="PRTPISMRASEI"/>
</dbReference>
<dbReference type="Pfam" id="PF01131">
    <property type="entry name" value="Topoisom_bac"/>
    <property type="match status" value="1"/>
</dbReference>
<dbReference type="InterPro" id="IPR006171">
    <property type="entry name" value="TOPRIM_dom"/>
</dbReference>
<evidence type="ECO:0000259" key="14">
    <source>
        <dbReference type="PROSITE" id="PS52039"/>
    </source>
</evidence>
<keyword evidence="7" id="KW-0238">DNA-binding</keyword>
<evidence type="ECO:0000256" key="12">
    <source>
        <dbReference type="ARBA" id="ARBA00032877"/>
    </source>
</evidence>
<dbReference type="NCBIfam" id="NF006032">
    <property type="entry name" value="PRK08173.1"/>
    <property type="match status" value="1"/>
</dbReference>
<organism evidence="15 16">
    <name type="scientific">Candidatus Desulfatifera sulfidica</name>
    <dbReference type="NCBI Taxonomy" id="2841691"/>
    <lineage>
        <taxon>Bacteria</taxon>
        <taxon>Pseudomonadati</taxon>
        <taxon>Thermodesulfobacteriota</taxon>
        <taxon>Desulfobulbia</taxon>
        <taxon>Desulfobulbales</taxon>
        <taxon>Desulfobulbaceae</taxon>
        <taxon>Candidatus Desulfatifera</taxon>
    </lineage>
</organism>
<dbReference type="Pfam" id="PF01751">
    <property type="entry name" value="Toprim"/>
    <property type="match status" value="1"/>
</dbReference>
<feature type="domain" description="Topo IA-type catalytic" evidence="14">
    <location>
        <begin position="159"/>
        <end position="609"/>
    </location>
</feature>
<protein>
    <recommendedName>
        <fullName evidence="3">DNA topoisomerase</fullName>
        <ecNumber evidence="3">5.6.2.1</ecNumber>
    </recommendedName>
    <alternativeName>
        <fullName evidence="12">Omega-protein</fullName>
    </alternativeName>
    <alternativeName>
        <fullName evidence="11">Relaxing enzyme</fullName>
    </alternativeName>
    <alternativeName>
        <fullName evidence="9">Swivelase</fullName>
    </alternativeName>
    <alternativeName>
        <fullName evidence="10">Untwisting enzyme</fullName>
    </alternativeName>
</protein>
<reference evidence="15 16" key="1">
    <citation type="submission" date="2020-08" db="EMBL/GenBank/DDBJ databases">
        <title>Bridging the membrane lipid divide: bacteria of the FCB group superphylum have the potential to synthesize archaeal ether lipids.</title>
        <authorList>
            <person name="Villanueva L."/>
            <person name="Von Meijenfeldt F.A.B."/>
            <person name="Westbye A.B."/>
            <person name="Yadav S."/>
            <person name="Hopmans E.C."/>
            <person name="Dutilh B.E."/>
            <person name="Sinninghe Damste J.S."/>
        </authorList>
    </citation>
    <scope>NUCLEOTIDE SEQUENCE [LARGE SCALE GENOMIC DNA]</scope>
    <source>
        <strain evidence="15">NIOZ-UU81</strain>
    </source>
</reference>
<evidence type="ECO:0000256" key="3">
    <source>
        <dbReference type="ARBA" id="ARBA00012891"/>
    </source>
</evidence>
<dbReference type="SMART" id="SM00437">
    <property type="entry name" value="TOP1Ac"/>
    <property type="match status" value="1"/>
</dbReference>
<evidence type="ECO:0000256" key="4">
    <source>
        <dbReference type="ARBA" id="ARBA00022723"/>
    </source>
</evidence>
<evidence type="ECO:0000256" key="11">
    <source>
        <dbReference type="ARBA" id="ARBA00032235"/>
    </source>
</evidence>
<dbReference type="InterPro" id="IPR034144">
    <property type="entry name" value="TOPRIM_TopoIII"/>
</dbReference>
<dbReference type="CDD" id="cd03362">
    <property type="entry name" value="TOPRIM_TopoIA_TopoIII"/>
    <property type="match status" value="1"/>
</dbReference>
<feature type="domain" description="Toprim" evidence="13">
    <location>
        <begin position="4"/>
        <end position="143"/>
    </location>
</feature>
<gene>
    <name evidence="15" type="ORF">H8E79_06185</name>
</gene>
<dbReference type="PANTHER" id="PTHR11390:SF21">
    <property type="entry name" value="DNA TOPOISOMERASE 3-ALPHA"/>
    <property type="match status" value="1"/>
</dbReference>
<keyword evidence="6" id="KW-0799">Topoisomerase</keyword>
<accession>A0A8J6NAB0</accession>
<dbReference type="Gene3D" id="1.10.460.10">
    <property type="entry name" value="Topoisomerase I, domain 2"/>
    <property type="match status" value="1"/>
</dbReference>
<evidence type="ECO:0000256" key="9">
    <source>
        <dbReference type="ARBA" id="ARBA00030003"/>
    </source>
</evidence>
<evidence type="ECO:0000256" key="1">
    <source>
        <dbReference type="ARBA" id="ARBA00000213"/>
    </source>
</evidence>
<dbReference type="CDD" id="cd00186">
    <property type="entry name" value="TOP1Ac"/>
    <property type="match status" value="1"/>
</dbReference>
<dbReference type="InterPro" id="IPR003602">
    <property type="entry name" value="Topo_IA_DNA-bd_dom"/>
</dbReference>
<comment type="caution">
    <text evidence="15">The sequence shown here is derived from an EMBL/GenBank/DDBJ whole genome shotgun (WGS) entry which is preliminary data.</text>
</comment>
<sequence>MANKTLVIAEKPSVAGDLAKVLPGKFTKNKTHYESDSYIVSFAIGHLVTIQYPEEMDERHKKWHMENLPIMPEEFQLKGLDRTMPQLNTLQKLIRRRDVTEIINACDAGREGELIFKYILRYVWNSSVAKKSFKRLWLQSMTTQAIKNGFANLRDNDEMLPLEEAALCRSESDWLIGINATRAMTSYNSRRGGFFLTPCGRVQTPTLSLIVKRERARQAFIPQTYFNLLATFTNNGNSYEGKWIDTGFKKTKEDSHARADRLWQNDQAQRILELCSGKPATIDETSQKSSQGAPQLYDLTSLQREANSRFGFSAKNTLGLAQSLYEQHKALTYPRTDSRCLPEDYIATVNETVNAQGTWDYGRFAEAIIKQNLIKANTRIFNDKKISDHHAIIPTLVIPTKLSEPEMKIYTMVVQRFLAVFFPPARYLNTRRLSLVETETFLTEGKILTDPGWKALYGGELDQGTTLEAITKGADITCSKVTKEESETRPPARYNEATLLSAMENSDKLIEDEELADAMKERGLGTPATRAAIIEKLLNEKYLVREGKELVPTGKAFELLDLIWAMKIEVLSSPEMTGEWEYKLNQILHGKFTRAKFMAEIRKLTQSITDQIKNFSEESHTTEATFSPVNGQRILVTPTAYISEDKKISIRKVLGGRSMNDEEIASLFKGETLGPFSDFRSKQGKPFSASVQIKDNKVDFIFADSTDNLDLEAIRAQEPLGNSPVDNTPVYETPSAYFSDSALNGDRTNGLQISKIILSRAILPDHIRQLLSKGKTELITKFISKKKRPFDAYLLLDKKGKITFEFPPRKKRGTPTQEA</sequence>
<dbReference type="Gene3D" id="3.40.50.140">
    <property type="match status" value="1"/>
</dbReference>
<dbReference type="PROSITE" id="PS52039">
    <property type="entry name" value="TOPO_IA_2"/>
    <property type="match status" value="1"/>
</dbReference>
<dbReference type="GO" id="GO:0003677">
    <property type="term" value="F:DNA binding"/>
    <property type="evidence" value="ECO:0007669"/>
    <property type="project" value="UniProtKB-KW"/>
</dbReference>
<dbReference type="InterPro" id="IPR023406">
    <property type="entry name" value="Topo_IA_AS"/>
</dbReference>
<dbReference type="GO" id="GO:0006310">
    <property type="term" value="P:DNA recombination"/>
    <property type="evidence" value="ECO:0007669"/>
    <property type="project" value="TreeGrafter"/>
</dbReference>
<dbReference type="InterPro" id="IPR013824">
    <property type="entry name" value="Topo_IA_cen_sub1"/>
</dbReference>
<dbReference type="InterPro" id="IPR023405">
    <property type="entry name" value="Topo_IA_core_domain"/>
</dbReference>
<dbReference type="InterPro" id="IPR003601">
    <property type="entry name" value="Topo_IA_2"/>
</dbReference>
<dbReference type="GO" id="GO:0003917">
    <property type="term" value="F:DNA topoisomerase type I (single strand cut, ATP-independent) activity"/>
    <property type="evidence" value="ECO:0007669"/>
    <property type="project" value="UniProtKB-EC"/>
</dbReference>
<proteinExistence type="inferred from homology"/>
<evidence type="ECO:0000256" key="6">
    <source>
        <dbReference type="ARBA" id="ARBA00023029"/>
    </source>
</evidence>
<dbReference type="NCBIfam" id="NF005829">
    <property type="entry name" value="PRK07726.1"/>
    <property type="match status" value="1"/>
</dbReference>
<dbReference type="GO" id="GO:0046872">
    <property type="term" value="F:metal ion binding"/>
    <property type="evidence" value="ECO:0007669"/>
    <property type="project" value="UniProtKB-KW"/>
</dbReference>
<keyword evidence="8" id="KW-0413">Isomerase</keyword>
<comment type="similarity">
    <text evidence="2">Belongs to the type IA topoisomerase family.</text>
</comment>
<dbReference type="PROSITE" id="PS50880">
    <property type="entry name" value="TOPRIM"/>
    <property type="match status" value="1"/>
</dbReference>
<dbReference type="PROSITE" id="PS00396">
    <property type="entry name" value="TOPO_IA_1"/>
    <property type="match status" value="1"/>
</dbReference>
<keyword evidence="4" id="KW-0479">Metal-binding</keyword>
<dbReference type="NCBIfam" id="TIGR01056">
    <property type="entry name" value="topB"/>
    <property type="match status" value="1"/>
</dbReference>
<dbReference type="InterPro" id="IPR013497">
    <property type="entry name" value="Topo_IA_cen"/>
</dbReference>
<dbReference type="SUPFAM" id="SSF56712">
    <property type="entry name" value="Prokaryotic type I DNA topoisomerase"/>
    <property type="match status" value="1"/>
</dbReference>
<dbReference type="PANTHER" id="PTHR11390">
    <property type="entry name" value="PROKARYOTIC DNA TOPOISOMERASE"/>
    <property type="match status" value="1"/>
</dbReference>
<dbReference type="GO" id="GO:0043597">
    <property type="term" value="C:cytoplasmic replication fork"/>
    <property type="evidence" value="ECO:0007669"/>
    <property type="project" value="TreeGrafter"/>
</dbReference>
<evidence type="ECO:0000259" key="13">
    <source>
        <dbReference type="PROSITE" id="PS50880"/>
    </source>
</evidence>
<dbReference type="SMART" id="SM00436">
    <property type="entry name" value="TOP1Bc"/>
    <property type="match status" value="1"/>
</dbReference>
<dbReference type="SMART" id="SM00493">
    <property type="entry name" value="TOPRIM"/>
    <property type="match status" value="1"/>
</dbReference>
<evidence type="ECO:0000256" key="5">
    <source>
        <dbReference type="ARBA" id="ARBA00022842"/>
    </source>
</evidence>
<name>A0A8J6NAB0_9BACT</name>
<dbReference type="Gene3D" id="2.70.20.10">
    <property type="entry name" value="Topoisomerase I, domain 3"/>
    <property type="match status" value="1"/>
</dbReference>